<keyword evidence="2" id="KW-0408">Iron</keyword>
<keyword evidence="3" id="KW-0411">Iron-sulfur</keyword>
<evidence type="ECO:0008006" key="5">
    <source>
        <dbReference type="Google" id="ProtNLM"/>
    </source>
</evidence>
<dbReference type="GO" id="GO:0051536">
    <property type="term" value="F:iron-sulfur cluster binding"/>
    <property type="evidence" value="ECO:0007669"/>
    <property type="project" value="UniProtKB-KW"/>
</dbReference>
<comment type="caution">
    <text evidence="4">The sequence shown here is derived from an EMBL/GenBank/DDBJ whole genome shotgun (WGS) entry which is preliminary data.</text>
</comment>
<gene>
    <name evidence="4" type="ORF">SDC9_125787</name>
</gene>
<sequence>MSQLEVGFSIGTADDCIRKLFEPNAPSIQSRLTALAKLHEAGLYTFVMIAPILPGAEALPELLVGKVDKVILDRMNYNHSDWVYKKYHLEQFHTDEFFDGMVATLSAQLNQMGVPCQP</sequence>
<dbReference type="AlphaFoldDB" id="A0A645CPH1"/>
<evidence type="ECO:0000313" key="4">
    <source>
        <dbReference type="EMBL" id="MPM78774.1"/>
    </source>
</evidence>
<keyword evidence="1" id="KW-0479">Metal-binding</keyword>
<dbReference type="Gene3D" id="3.80.30.30">
    <property type="match status" value="1"/>
</dbReference>
<evidence type="ECO:0000256" key="1">
    <source>
        <dbReference type="ARBA" id="ARBA00022723"/>
    </source>
</evidence>
<proteinExistence type="predicted"/>
<accession>A0A645CPH1</accession>
<organism evidence="4">
    <name type="scientific">bioreactor metagenome</name>
    <dbReference type="NCBI Taxonomy" id="1076179"/>
    <lineage>
        <taxon>unclassified sequences</taxon>
        <taxon>metagenomes</taxon>
        <taxon>ecological metagenomes</taxon>
    </lineage>
</organism>
<dbReference type="PANTHER" id="PTHR43432:SF6">
    <property type="entry name" value="RADICAL SAM CORE DOMAIN-CONTAINING PROTEIN"/>
    <property type="match status" value="1"/>
</dbReference>
<evidence type="ECO:0000256" key="2">
    <source>
        <dbReference type="ARBA" id="ARBA00023004"/>
    </source>
</evidence>
<dbReference type="PANTHER" id="PTHR43432">
    <property type="entry name" value="SLR0285 PROTEIN"/>
    <property type="match status" value="1"/>
</dbReference>
<dbReference type="InterPro" id="IPR040086">
    <property type="entry name" value="MJ0683-like"/>
</dbReference>
<dbReference type="EMBL" id="VSSQ01028884">
    <property type="protein sequence ID" value="MPM78774.1"/>
    <property type="molecule type" value="Genomic_DNA"/>
</dbReference>
<protein>
    <recommendedName>
        <fullName evidence="5">Radical SAM core domain-containing protein</fullName>
    </recommendedName>
</protein>
<evidence type="ECO:0000256" key="3">
    <source>
        <dbReference type="ARBA" id="ARBA00023014"/>
    </source>
</evidence>
<reference evidence="4" key="1">
    <citation type="submission" date="2019-08" db="EMBL/GenBank/DDBJ databases">
        <authorList>
            <person name="Kucharzyk K."/>
            <person name="Murdoch R.W."/>
            <person name="Higgins S."/>
            <person name="Loffler F."/>
        </authorList>
    </citation>
    <scope>NUCLEOTIDE SEQUENCE</scope>
</reference>
<dbReference type="GO" id="GO:0046872">
    <property type="term" value="F:metal ion binding"/>
    <property type="evidence" value="ECO:0007669"/>
    <property type="project" value="UniProtKB-KW"/>
</dbReference>
<name>A0A645CPH1_9ZZZZ</name>